<evidence type="ECO:0000313" key="14">
    <source>
        <dbReference type="Proteomes" id="UP000178606"/>
    </source>
</evidence>
<keyword evidence="11" id="KW-0472">Membrane</keyword>
<protein>
    <recommendedName>
        <fullName evidence="12">PDZ domain-containing protein</fullName>
    </recommendedName>
</protein>
<dbReference type="SMART" id="SM00228">
    <property type="entry name" value="PDZ"/>
    <property type="match status" value="2"/>
</dbReference>
<dbReference type="GO" id="GO:0004252">
    <property type="term" value="F:serine-type endopeptidase activity"/>
    <property type="evidence" value="ECO:0007669"/>
    <property type="project" value="InterPro"/>
</dbReference>
<dbReference type="InterPro" id="IPR001478">
    <property type="entry name" value="PDZ"/>
</dbReference>
<accession>A0A1F6CTP9</accession>
<dbReference type="SUPFAM" id="SSF50494">
    <property type="entry name" value="Trypsin-like serine proteases"/>
    <property type="match status" value="1"/>
</dbReference>
<dbReference type="SUPFAM" id="SSF50156">
    <property type="entry name" value="PDZ domain-like"/>
    <property type="match status" value="2"/>
</dbReference>
<organism evidence="13 14">
    <name type="scientific">Handelsmanbacteria sp. (strain RIFCSPLOWO2_12_FULL_64_10)</name>
    <dbReference type="NCBI Taxonomy" id="1817868"/>
    <lineage>
        <taxon>Bacteria</taxon>
        <taxon>Candidatus Handelsmaniibacteriota</taxon>
    </lineage>
</organism>
<evidence type="ECO:0000313" key="13">
    <source>
        <dbReference type="EMBL" id="OGG52272.1"/>
    </source>
</evidence>
<keyword evidence="4" id="KW-0732">Signal</keyword>
<gene>
    <name evidence="13" type="ORF">A3F84_16180</name>
</gene>
<keyword evidence="7" id="KW-0378">Hydrolase</keyword>
<evidence type="ECO:0000256" key="1">
    <source>
        <dbReference type="ARBA" id="ARBA00004418"/>
    </source>
</evidence>
<dbReference type="InterPro" id="IPR036034">
    <property type="entry name" value="PDZ_sf"/>
</dbReference>
<feature type="active site" description="Charge relay system" evidence="9">
    <location>
        <position position="235"/>
    </location>
</feature>
<evidence type="ECO:0000256" key="2">
    <source>
        <dbReference type="ARBA" id="ARBA00010541"/>
    </source>
</evidence>
<evidence type="ECO:0000256" key="11">
    <source>
        <dbReference type="SAM" id="Phobius"/>
    </source>
</evidence>
<feature type="binding site" evidence="10">
    <location>
        <position position="161"/>
    </location>
    <ligand>
        <name>substrate</name>
    </ligand>
</feature>
<feature type="transmembrane region" description="Helical" evidence="11">
    <location>
        <begin position="18"/>
        <end position="37"/>
    </location>
</feature>
<dbReference type="CDD" id="cd06779">
    <property type="entry name" value="cpPDZ_Deg_HtrA-like"/>
    <property type="match status" value="1"/>
</dbReference>
<proteinExistence type="inferred from homology"/>
<comment type="similarity">
    <text evidence="2">Belongs to the peptidase S1C family.</text>
</comment>
<evidence type="ECO:0000256" key="3">
    <source>
        <dbReference type="ARBA" id="ARBA00022670"/>
    </source>
</evidence>
<keyword evidence="11" id="KW-0812">Transmembrane</keyword>
<evidence type="ECO:0000259" key="12">
    <source>
        <dbReference type="PROSITE" id="PS50106"/>
    </source>
</evidence>
<dbReference type="PANTHER" id="PTHR22939:SF129">
    <property type="entry name" value="SERINE PROTEASE HTRA2, MITOCHONDRIAL"/>
    <property type="match status" value="1"/>
</dbReference>
<dbReference type="InterPro" id="IPR009003">
    <property type="entry name" value="Peptidase_S1_PA"/>
</dbReference>
<reference evidence="13 14" key="1">
    <citation type="journal article" date="2016" name="Nat. Commun.">
        <title>Thousands of microbial genomes shed light on interconnected biogeochemical processes in an aquifer system.</title>
        <authorList>
            <person name="Anantharaman K."/>
            <person name="Brown C.T."/>
            <person name="Hug L.A."/>
            <person name="Sharon I."/>
            <person name="Castelle C.J."/>
            <person name="Probst A.J."/>
            <person name="Thomas B.C."/>
            <person name="Singh A."/>
            <person name="Wilkins M.J."/>
            <person name="Karaoz U."/>
            <person name="Brodie E.L."/>
            <person name="Williams K.H."/>
            <person name="Hubbard S.S."/>
            <person name="Banfield J.F."/>
        </authorList>
    </citation>
    <scope>NUCLEOTIDE SEQUENCE [LARGE SCALE GENOMIC DNA]</scope>
    <source>
        <strain evidence="14">RIFCSPLOWO2_12_FULL_64_10</strain>
    </source>
</reference>
<dbReference type="NCBIfam" id="TIGR02037">
    <property type="entry name" value="degP_htrA_DO"/>
    <property type="match status" value="1"/>
</dbReference>
<dbReference type="Pfam" id="PF13365">
    <property type="entry name" value="Trypsin_2"/>
    <property type="match status" value="1"/>
</dbReference>
<keyword evidence="11" id="KW-1133">Transmembrane helix</keyword>
<dbReference type="InterPro" id="IPR011782">
    <property type="entry name" value="Pept_S1C_Do"/>
</dbReference>
<evidence type="ECO:0000256" key="6">
    <source>
        <dbReference type="ARBA" id="ARBA00022764"/>
    </source>
</evidence>
<feature type="active site" description="Charge relay system" evidence="9">
    <location>
        <position position="131"/>
    </location>
</feature>
<feature type="binding site" evidence="10">
    <location>
        <position position="131"/>
    </location>
    <ligand>
        <name>substrate</name>
    </ligand>
</feature>
<dbReference type="AlphaFoldDB" id="A0A1F6CTP9"/>
<evidence type="ECO:0000256" key="7">
    <source>
        <dbReference type="ARBA" id="ARBA00022801"/>
    </source>
</evidence>
<dbReference type="GO" id="GO:0042597">
    <property type="term" value="C:periplasmic space"/>
    <property type="evidence" value="ECO:0007669"/>
    <property type="project" value="UniProtKB-SubCell"/>
</dbReference>
<dbReference type="InterPro" id="IPR041489">
    <property type="entry name" value="PDZ_6"/>
</dbReference>
<dbReference type="EMBL" id="MFKF01000148">
    <property type="protein sequence ID" value="OGG52272.1"/>
    <property type="molecule type" value="Genomic_DNA"/>
</dbReference>
<keyword evidence="5" id="KW-0677">Repeat</keyword>
<dbReference type="GO" id="GO:0006508">
    <property type="term" value="P:proteolysis"/>
    <property type="evidence" value="ECO:0007669"/>
    <property type="project" value="UniProtKB-KW"/>
</dbReference>
<dbReference type="PANTHER" id="PTHR22939">
    <property type="entry name" value="SERINE PROTEASE FAMILY S1C HTRA-RELATED"/>
    <property type="match status" value="1"/>
</dbReference>
<dbReference type="Gene3D" id="2.40.10.120">
    <property type="match status" value="1"/>
</dbReference>
<dbReference type="PROSITE" id="PS50106">
    <property type="entry name" value="PDZ"/>
    <property type="match status" value="2"/>
</dbReference>
<comment type="caution">
    <text evidence="13">The sequence shown here is derived from an EMBL/GenBank/DDBJ whole genome shotgun (WGS) entry which is preliminary data.</text>
</comment>
<feature type="binding site" evidence="10">
    <location>
        <begin position="233"/>
        <end position="235"/>
    </location>
    <ligand>
        <name>substrate</name>
    </ligand>
</feature>
<dbReference type="Pfam" id="PF17820">
    <property type="entry name" value="PDZ_6"/>
    <property type="match status" value="1"/>
</dbReference>
<keyword evidence="3" id="KW-0645">Protease</keyword>
<keyword evidence="6" id="KW-0574">Periplasm</keyword>
<feature type="active site" description="Charge relay system" evidence="9">
    <location>
        <position position="161"/>
    </location>
</feature>
<evidence type="ECO:0000256" key="10">
    <source>
        <dbReference type="PIRSR" id="PIRSR611782-2"/>
    </source>
</evidence>
<evidence type="ECO:0000256" key="4">
    <source>
        <dbReference type="ARBA" id="ARBA00022729"/>
    </source>
</evidence>
<evidence type="ECO:0000256" key="8">
    <source>
        <dbReference type="ARBA" id="ARBA00022825"/>
    </source>
</evidence>
<keyword evidence="8" id="KW-0720">Serine protease</keyword>
<comment type="subcellular location">
    <subcellularLocation>
        <location evidence="1">Periplasm</location>
    </subcellularLocation>
</comment>
<dbReference type="Proteomes" id="UP000178606">
    <property type="component" value="Unassembled WGS sequence"/>
</dbReference>
<dbReference type="PRINTS" id="PR00834">
    <property type="entry name" value="PROTEASES2C"/>
</dbReference>
<dbReference type="Gene3D" id="2.30.42.10">
    <property type="match status" value="2"/>
</dbReference>
<sequence>MATQVETKDARALSQPFLAFWKLIAILCAVALAGVLLTHRNVTREIPASLAAPSLSGSEASPSDVAVAMKMSRAFSEVFKTVDPCVVSVIGESAFSSSASRRAPKIVEQGRRSMGSGIVIREDGVILTNNHVVEGSKSLTVVLSDGRRLRATLMGSDPYTDVAVLSASAHGLRVAKLGDSDKVEVGEWVLSVGNPFNLSHTLTVGVVGGKGRSNLDVAEYEDFIQTDAAINPGNSGGALVNLHGEVVGMNTAMGIQDGEYRGVGFAIPINMARRIAEDLISRGRVVRGYAGLSFQDMDEPLMRAFKVAVSTGVLVSDVERGGPADRAGIRPYDVISSFEGKEVANRAWLTNRIATARPGQEAEVGVVRNGEKFSVRLVIGQAPDQTMSKPPPSDVDNFGLDVEDLSADVARSMGYEGEHGVLVTDVEPGSAAAEAGFQWGDLILEINQRALRSQTDYKRILERVQEGDLIVFRMRRGEARVVLAAQMP</sequence>
<dbReference type="Pfam" id="PF13180">
    <property type="entry name" value="PDZ_2"/>
    <property type="match status" value="1"/>
</dbReference>
<dbReference type="InterPro" id="IPR001940">
    <property type="entry name" value="Peptidase_S1C"/>
</dbReference>
<feature type="domain" description="PDZ" evidence="12">
    <location>
        <begin position="384"/>
        <end position="455"/>
    </location>
</feature>
<evidence type="ECO:0000256" key="9">
    <source>
        <dbReference type="PIRSR" id="PIRSR611782-1"/>
    </source>
</evidence>
<name>A0A1F6CTP9_HANXR</name>
<evidence type="ECO:0000256" key="5">
    <source>
        <dbReference type="ARBA" id="ARBA00022737"/>
    </source>
</evidence>
<feature type="domain" description="PDZ" evidence="12">
    <location>
        <begin position="279"/>
        <end position="345"/>
    </location>
</feature>